<keyword evidence="10" id="KW-0479">Metal-binding</keyword>
<evidence type="ECO:0000256" key="8">
    <source>
        <dbReference type="ARBA" id="ARBA00022643"/>
    </source>
</evidence>
<evidence type="ECO:0000256" key="7">
    <source>
        <dbReference type="ARBA" id="ARBA00022630"/>
    </source>
</evidence>
<evidence type="ECO:0000256" key="16">
    <source>
        <dbReference type="ARBA" id="ARBA00033116"/>
    </source>
</evidence>
<dbReference type="PANTHER" id="PTHR40706:SF1">
    <property type="entry name" value="RIBOFLAVIN KINASE"/>
    <property type="match status" value="1"/>
</dbReference>
<gene>
    <name evidence="19" type="primary">ribK</name>
    <name evidence="19" type="ORF">NVIE_003160</name>
</gene>
<dbReference type="OrthoDB" id="30955at2157"/>
<dbReference type="InterPro" id="IPR036388">
    <property type="entry name" value="WH-like_DNA-bd_sf"/>
</dbReference>
<feature type="domain" description="Riboflavin kinase" evidence="18">
    <location>
        <begin position="101"/>
        <end position="225"/>
    </location>
</feature>
<dbReference type="EMBL" id="CP007536">
    <property type="protein sequence ID" value="AIC14506.1"/>
    <property type="molecule type" value="Genomic_DNA"/>
</dbReference>
<evidence type="ECO:0000256" key="12">
    <source>
        <dbReference type="ARBA" id="ARBA00022777"/>
    </source>
</evidence>
<dbReference type="KEGG" id="nvn:NVIE_003160"/>
<keyword evidence="12 19" id="KW-0418">Kinase</keyword>
<dbReference type="SUPFAM" id="SSF82114">
    <property type="entry name" value="Riboflavin kinase-like"/>
    <property type="match status" value="1"/>
</dbReference>
<evidence type="ECO:0000256" key="17">
    <source>
        <dbReference type="ARBA" id="ARBA00047857"/>
    </source>
</evidence>
<evidence type="ECO:0000256" key="11">
    <source>
        <dbReference type="ARBA" id="ARBA00022741"/>
    </source>
</evidence>
<dbReference type="GeneID" id="74945575"/>
<evidence type="ECO:0000256" key="15">
    <source>
        <dbReference type="ARBA" id="ARBA00030544"/>
    </source>
</evidence>
<evidence type="ECO:0000259" key="18">
    <source>
        <dbReference type="Pfam" id="PF01982"/>
    </source>
</evidence>
<dbReference type="GO" id="GO:0008531">
    <property type="term" value="F:riboflavin kinase activity"/>
    <property type="evidence" value="ECO:0007669"/>
    <property type="project" value="InterPro"/>
</dbReference>
<comment type="cofactor">
    <cofactor evidence="1">
        <name>Mg(2+)</name>
        <dbReference type="ChEBI" id="CHEBI:18420"/>
    </cofactor>
</comment>
<dbReference type="PANTHER" id="PTHR40706">
    <property type="entry name" value="RIBOFLAVIN KINASE"/>
    <property type="match status" value="1"/>
</dbReference>
<dbReference type="GO" id="GO:0046872">
    <property type="term" value="F:metal ion binding"/>
    <property type="evidence" value="ECO:0007669"/>
    <property type="project" value="UniProtKB-KW"/>
</dbReference>
<reference evidence="19 20" key="1">
    <citation type="journal article" date="2014" name="Int. J. Syst. Evol. Microbiol.">
        <title>Nitrososphaera viennensis gen. nov., sp. nov., an aerobic and mesophilic, ammonia-oxidizing archaeon from soil and a member of the archaeal phylum Thaumarchaeota.</title>
        <authorList>
            <person name="Stieglmeier M."/>
            <person name="Klingl A."/>
            <person name="Alves R.J."/>
            <person name="Rittmann S.K."/>
            <person name="Melcher M."/>
            <person name="Leisch N."/>
            <person name="Schleper C."/>
        </authorList>
    </citation>
    <scope>NUCLEOTIDE SEQUENCE [LARGE SCALE GENOMIC DNA]</scope>
    <source>
        <strain evidence="19">EN76</strain>
    </source>
</reference>
<name>A0A060HLP7_9ARCH</name>
<dbReference type="GO" id="GO:0009231">
    <property type="term" value="P:riboflavin biosynthetic process"/>
    <property type="evidence" value="ECO:0007669"/>
    <property type="project" value="InterPro"/>
</dbReference>
<keyword evidence="13" id="KW-0460">Magnesium</keyword>
<dbReference type="SUPFAM" id="SSF46785">
    <property type="entry name" value="Winged helix' DNA-binding domain"/>
    <property type="match status" value="1"/>
</dbReference>
<dbReference type="RefSeq" id="WP_075053711.1">
    <property type="nucleotide sequence ID" value="NZ_CP007536.1"/>
</dbReference>
<comment type="function">
    <text evidence="2">Catalyzes the CTP-dependent phosphorylation of riboflavin (vitamin B2) to form flavin mononucleotide (FMN).</text>
</comment>
<organism evidence="19 20">
    <name type="scientific">Nitrososphaera viennensis EN76</name>
    <dbReference type="NCBI Taxonomy" id="926571"/>
    <lineage>
        <taxon>Archaea</taxon>
        <taxon>Nitrososphaerota</taxon>
        <taxon>Nitrososphaeria</taxon>
        <taxon>Nitrososphaerales</taxon>
        <taxon>Nitrososphaeraceae</taxon>
        <taxon>Nitrososphaera</taxon>
    </lineage>
</organism>
<keyword evidence="20" id="KW-1185">Reference proteome</keyword>
<evidence type="ECO:0000256" key="2">
    <source>
        <dbReference type="ARBA" id="ARBA00003072"/>
    </source>
</evidence>
<evidence type="ECO:0000256" key="1">
    <source>
        <dbReference type="ARBA" id="ARBA00001946"/>
    </source>
</evidence>
<comment type="similarity">
    <text evidence="4">Belongs to the archaeal riboflavin kinase family.</text>
</comment>
<evidence type="ECO:0000256" key="5">
    <source>
        <dbReference type="ARBA" id="ARBA00011987"/>
    </source>
</evidence>
<dbReference type="GO" id="GO:0009398">
    <property type="term" value="P:FMN biosynthetic process"/>
    <property type="evidence" value="ECO:0007669"/>
    <property type="project" value="UniProtKB-UniPathway"/>
</dbReference>
<dbReference type="Proteomes" id="UP000027093">
    <property type="component" value="Chromosome"/>
</dbReference>
<evidence type="ECO:0000313" key="19">
    <source>
        <dbReference type="EMBL" id="AIC14506.1"/>
    </source>
</evidence>
<evidence type="ECO:0000313" key="20">
    <source>
        <dbReference type="Proteomes" id="UP000027093"/>
    </source>
</evidence>
<dbReference type="AlphaFoldDB" id="A0A060HLP7"/>
<dbReference type="InterPro" id="IPR011991">
    <property type="entry name" value="ArsR-like_HTH"/>
</dbReference>
<keyword evidence="8" id="KW-0288">FMN</keyword>
<evidence type="ECO:0000256" key="10">
    <source>
        <dbReference type="ARBA" id="ARBA00022723"/>
    </source>
</evidence>
<evidence type="ECO:0000256" key="13">
    <source>
        <dbReference type="ARBA" id="ARBA00022842"/>
    </source>
</evidence>
<comment type="catalytic activity">
    <reaction evidence="17">
        <text>riboflavin + CTP = CDP + FMN + H(+)</text>
        <dbReference type="Rhea" id="RHEA:25021"/>
        <dbReference type="ChEBI" id="CHEBI:15378"/>
        <dbReference type="ChEBI" id="CHEBI:37563"/>
        <dbReference type="ChEBI" id="CHEBI:57986"/>
        <dbReference type="ChEBI" id="CHEBI:58069"/>
        <dbReference type="ChEBI" id="CHEBI:58210"/>
        <dbReference type="EC" id="2.7.1.161"/>
    </reaction>
</comment>
<evidence type="ECO:0000256" key="6">
    <source>
        <dbReference type="ARBA" id="ARBA00017394"/>
    </source>
</evidence>
<dbReference type="InterPro" id="IPR036390">
    <property type="entry name" value="WH_DNA-bd_sf"/>
</dbReference>
<dbReference type="InterPro" id="IPR023465">
    <property type="entry name" value="Riboflavin_kinase_dom_sf"/>
</dbReference>
<keyword evidence="11" id="KW-0547">Nucleotide-binding</keyword>
<sequence>MPEIKLQHILTMVQLLSKGARHNFIEVTTADLGKNIGRSQQAASKHLLDLETAGYIERVRRGQKFAVRVTDKGNTEIQSLFASLKSALESAPAAIDFEGSVVSGMGEGAYYMSLEGYKKQFLEKLGYEPYPGTLNVRLTDQVYMNARRELGRHPSIFLEGFSDGTRTYGWVKCYRASINDGAMENAAVLVLERTHYDDSMLEVIAPVSIKDATGIKNGDRIKVQVRIDNSHGHHQMP</sequence>
<protein>
    <recommendedName>
        <fullName evidence="6">Riboflavin kinase</fullName>
        <ecNumber evidence="5">2.7.1.161</ecNumber>
    </recommendedName>
    <alternativeName>
        <fullName evidence="15">CTP-dependent riboflavin kinase</fullName>
    </alternativeName>
    <alternativeName>
        <fullName evidence="16">CTP:riboflavin 5'-phosphotransferase</fullName>
    </alternativeName>
    <alternativeName>
        <fullName evidence="14">Flavokinase</fullName>
    </alternativeName>
</protein>
<keyword evidence="7" id="KW-0285">Flavoprotein</keyword>
<evidence type="ECO:0000256" key="9">
    <source>
        <dbReference type="ARBA" id="ARBA00022679"/>
    </source>
</evidence>
<dbReference type="InterPro" id="IPR023602">
    <property type="entry name" value="Riboflavin_kinase_CTP-dep"/>
</dbReference>
<dbReference type="CDD" id="cd00090">
    <property type="entry name" value="HTH_ARSR"/>
    <property type="match status" value="1"/>
</dbReference>
<dbReference type="InterPro" id="IPR039063">
    <property type="entry name" value="RibK_CTP-dep"/>
</dbReference>
<accession>A0A060HLP7</accession>
<comment type="pathway">
    <text evidence="3">Cofactor biosynthesis; FMN biosynthesis; FMN from riboflavin (CTP route): step 1/1.</text>
</comment>
<dbReference type="EC" id="2.7.1.161" evidence="5"/>
<evidence type="ECO:0000256" key="4">
    <source>
        <dbReference type="ARBA" id="ARBA00006428"/>
    </source>
</evidence>
<evidence type="ECO:0000256" key="14">
    <source>
        <dbReference type="ARBA" id="ARBA00029789"/>
    </source>
</evidence>
<dbReference type="UniPathway" id="UPA00276">
    <property type="reaction ID" value="UER00929"/>
</dbReference>
<dbReference type="STRING" id="926571.NVIE_003160"/>
<keyword evidence="9 19" id="KW-0808">Transferase</keyword>
<dbReference type="Pfam" id="PF01982">
    <property type="entry name" value="CTP-dep_RFKase"/>
    <property type="match status" value="1"/>
</dbReference>
<evidence type="ECO:0000256" key="3">
    <source>
        <dbReference type="ARBA" id="ARBA00005219"/>
    </source>
</evidence>
<dbReference type="HOGENOM" id="CLU_088476_0_0_2"/>
<dbReference type="Gene3D" id="1.10.10.10">
    <property type="entry name" value="Winged helix-like DNA-binding domain superfamily/Winged helix DNA-binding domain"/>
    <property type="match status" value="1"/>
</dbReference>
<proteinExistence type="inferred from homology"/>
<dbReference type="GO" id="GO:0000166">
    <property type="term" value="F:nucleotide binding"/>
    <property type="evidence" value="ECO:0007669"/>
    <property type="project" value="UniProtKB-KW"/>
</dbReference>
<dbReference type="Gene3D" id="2.40.30.30">
    <property type="entry name" value="Riboflavin kinase-like"/>
    <property type="match status" value="1"/>
</dbReference>